<evidence type="ECO:0000256" key="1">
    <source>
        <dbReference type="SAM" id="MobiDB-lite"/>
    </source>
</evidence>
<organism evidence="2 3">
    <name type="scientific">Pleurodeles waltl</name>
    <name type="common">Iberian ribbed newt</name>
    <dbReference type="NCBI Taxonomy" id="8319"/>
    <lineage>
        <taxon>Eukaryota</taxon>
        <taxon>Metazoa</taxon>
        <taxon>Chordata</taxon>
        <taxon>Craniata</taxon>
        <taxon>Vertebrata</taxon>
        <taxon>Euteleostomi</taxon>
        <taxon>Amphibia</taxon>
        <taxon>Batrachia</taxon>
        <taxon>Caudata</taxon>
        <taxon>Salamandroidea</taxon>
        <taxon>Salamandridae</taxon>
        <taxon>Pleurodelinae</taxon>
        <taxon>Pleurodeles</taxon>
    </lineage>
</organism>
<comment type="caution">
    <text evidence="2">The sequence shown here is derived from an EMBL/GenBank/DDBJ whole genome shotgun (WGS) entry which is preliminary data.</text>
</comment>
<evidence type="ECO:0000313" key="2">
    <source>
        <dbReference type="EMBL" id="KAJ1155799.1"/>
    </source>
</evidence>
<feature type="region of interest" description="Disordered" evidence="1">
    <location>
        <begin position="28"/>
        <end position="132"/>
    </location>
</feature>
<name>A0AAV7RU18_PLEWA</name>
<feature type="compositionally biased region" description="Basic and acidic residues" evidence="1">
    <location>
        <begin position="94"/>
        <end position="106"/>
    </location>
</feature>
<accession>A0AAV7RU18</accession>
<protein>
    <submittedName>
        <fullName evidence="2">Uncharacterized protein</fullName>
    </submittedName>
</protein>
<keyword evidence="3" id="KW-1185">Reference proteome</keyword>
<proteinExistence type="predicted"/>
<evidence type="ECO:0000313" key="3">
    <source>
        <dbReference type="Proteomes" id="UP001066276"/>
    </source>
</evidence>
<sequence length="168" mass="18240">MGRMVATGPIDHGIGLRVSDLPATCDAADGNPDIRVPETIDKKDGQRAQRALKEDAVAAGNPDIRVPKNVKSENGLRMGHTEKEEDAEGITAKSAEREASGEDQKTTDPYLGEEETQNTRDYPTKGQEGPKKLELCHVPGGTWLNQEQSCLRGKLRFMVGREEGGGEE</sequence>
<reference evidence="2" key="1">
    <citation type="journal article" date="2022" name="bioRxiv">
        <title>Sequencing and chromosome-scale assembly of the giantPleurodeles waltlgenome.</title>
        <authorList>
            <person name="Brown T."/>
            <person name="Elewa A."/>
            <person name="Iarovenko S."/>
            <person name="Subramanian E."/>
            <person name="Araus A.J."/>
            <person name="Petzold A."/>
            <person name="Susuki M."/>
            <person name="Suzuki K.-i.T."/>
            <person name="Hayashi T."/>
            <person name="Toyoda A."/>
            <person name="Oliveira C."/>
            <person name="Osipova E."/>
            <person name="Leigh N.D."/>
            <person name="Simon A."/>
            <person name="Yun M.H."/>
        </authorList>
    </citation>
    <scope>NUCLEOTIDE SEQUENCE</scope>
    <source>
        <strain evidence="2">20211129_DDA</strain>
        <tissue evidence="2">Liver</tissue>
    </source>
</reference>
<dbReference type="AlphaFoldDB" id="A0AAV7RU18"/>
<gene>
    <name evidence="2" type="ORF">NDU88_008524</name>
</gene>
<feature type="compositionally biased region" description="Basic and acidic residues" evidence="1">
    <location>
        <begin position="35"/>
        <end position="56"/>
    </location>
</feature>
<dbReference type="Proteomes" id="UP001066276">
    <property type="component" value="Chromosome 5"/>
</dbReference>
<dbReference type="EMBL" id="JANPWB010000009">
    <property type="protein sequence ID" value="KAJ1155799.1"/>
    <property type="molecule type" value="Genomic_DNA"/>
</dbReference>